<dbReference type="EMBL" id="JAEAOA010001018">
    <property type="protein sequence ID" value="KAK3592738.1"/>
    <property type="molecule type" value="Genomic_DNA"/>
</dbReference>
<gene>
    <name evidence="1" type="ORF">CHS0354_016494</name>
</gene>
<organism evidence="1 2">
    <name type="scientific">Potamilus streckersoni</name>
    <dbReference type="NCBI Taxonomy" id="2493646"/>
    <lineage>
        <taxon>Eukaryota</taxon>
        <taxon>Metazoa</taxon>
        <taxon>Spiralia</taxon>
        <taxon>Lophotrochozoa</taxon>
        <taxon>Mollusca</taxon>
        <taxon>Bivalvia</taxon>
        <taxon>Autobranchia</taxon>
        <taxon>Heteroconchia</taxon>
        <taxon>Palaeoheterodonta</taxon>
        <taxon>Unionida</taxon>
        <taxon>Unionoidea</taxon>
        <taxon>Unionidae</taxon>
        <taxon>Ambleminae</taxon>
        <taxon>Lampsilini</taxon>
        <taxon>Potamilus</taxon>
    </lineage>
</organism>
<proteinExistence type="predicted"/>
<keyword evidence="2" id="KW-1185">Reference proteome</keyword>
<dbReference type="PANTHER" id="PTHR34487">
    <property type="entry name" value="ACYL-ACP THIOESTERASE"/>
    <property type="match status" value="1"/>
</dbReference>
<dbReference type="InterPro" id="IPR029069">
    <property type="entry name" value="HotDog_dom_sf"/>
</dbReference>
<comment type="caution">
    <text evidence="1">The sequence shown here is derived from an EMBL/GenBank/DDBJ whole genome shotgun (WGS) entry which is preliminary data.</text>
</comment>
<reference evidence="1" key="3">
    <citation type="submission" date="2023-05" db="EMBL/GenBank/DDBJ databases">
        <authorList>
            <person name="Smith C.H."/>
        </authorList>
    </citation>
    <scope>NUCLEOTIDE SEQUENCE</scope>
    <source>
        <strain evidence="1">CHS0354</strain>
        <tissue evidence="1">Mantle</tissue>
    </source>
</reference>
<dbReference type="PANTHER" id="PTHR34487:SF1">
    <property type="entry name" value="ACYL-ACP THIOESTERASE"/>
    <property type="match status" value="1"/>
</dbReference>
<dbReference type="AlphaFoldDB" id="A0AAE0VW14"/>
<accession>A0AAE0VW14</accession>
<name>A0AAE0VW14_9BIVA</name>
<dbReference type="Proteomes" id="UP001195483">
    <property type="component" value="Unassembled WGS sequence"/>
</dbReference>
<dbReference type="Gene3D" id="3.10.129.10">
    <property type="entry name" value="Hotdog Thioesterase"/>
    <property type="match status" value="1"/>
</dbReference>
<dbReference type="SUPFAM" id="SSF54637">
    <property type="entry name" value="Thioesterase/thiol ester dehydrase-isomerase"/>
    <property type="match status" value="1"/>
</dbReference>
<reference evidence="1" key="2">
    <citation type="journal article" date="2021" name="Genome Biol. Evol.">
        <title>Developing a high-quality reference genome for a parasitic bivalve with doubly uniparental inheritance (Bivalvia: Unionida).</title>
        <authorList>
            <person name="Smith C.H."/>
        </authorList>
    </citation>
    <scope>NUCLEOTIDE SEQUENCE</scope>
    <source>
        <strain evidence="1">CHS0354</strain>
        <tissue evidence="1">Mantle</tissue>
    </source>
</reference>
<evidence type="ECO:0000313" key="1">
    <source>
        <dbReference type="EMBL" id="KAK3592738.1"/>
    </source>
</evidence>
<protein>
    <submittedName>
        <fullName evidence="1">Uncharacterized protein</fullName>
    </submittedName>
</protein>
<evidence type="ECO:0000313" key="2">
    <source>
        <dbReference type="Proteomes" id="UP001195483"/>
    </source>
</evidence>
<sequence length="313" mass="36034">MEKSKSRSATEEEEGGLDLTACRARLLKFYQDSFKCELYTDTSKMECTMTCLGQMYDDDAVKSVSEVCKFLKKIDVAETLALYTVTDCGHGFLDFARLVDRKLIFSIGSVINISKNFYLPAISKSKFIHKMWLGNIGNTSYESHTSTSSVHGQILLNCQNQGALVDNKTRRPTRLPDWWKNKYEKFVVGKKRYTFVKLDRPCDILSSDVLVVHNDRDENQHTNWLAYPMYCINSVNSYINQGHFKGKENICRNWIKRLEMLHLGESLEGDNLVVHIWKEDCVDNRIASHIYKGDKCIFQCIIDYHSSLATSQL</sequence>
<reference evidence="1" key="1">
    <citation type="journal article" date="2021" name="Genome Biol. Evol.">
        <title>A High-Quality Reference Genome for a Parasitic Bivalve with Doubly Uniparental Inheritance (Bivalvia: Unionida).</title>
        <authorList>
            <person name="Smith C.H."/>
        </authorList>
    </citation>
    <scope>NUCLEOTIDE SEQUENCE</scope>
    <source>
        <strain evidence="1">CHS0354</strain>
    </source>
</reference>